<organism evidence="1">
    <name type="scientific">marine metagenome</name>
    <dbReference type="NCBI Taxonomy" id="408172"/>
    <lineage>
        <taxon>unclassified sequences</taxon>
        <taxon>metagenomes</taxon>
        <taxon>ecological metagenomes</taxon>
    </lineage>
</organism>
<protein>
    <submittedName>
        <fullName evidence="1">Uncharacterized protein</fullName>
    </submittedName>
</protein>
<dbReference type="AlphaFoldDB" id="A0A382DL69"/>
<gene>
    <name evidence="1" type="ORF">METZ01_LOCUS192064</name>
</gene>
<name>A0A382DL69_9ZZZZ</name>
<proteinExistence type="predicted"/>
<evidence type="ECO:0000313" key="1">
    <source>
        <dbReference type="EMBL" id="SVB39210.1"/>
    </source>
</evidence>
<reference evidence="1" key="1">
    <citation type="submission" date="2018-05" db="EMBL/GenBank/DDBJ databases">
        <authorList>
            <person name="Lanie J.A."/>
            <person name="Ng W.-L."/>
            <person name="Kazmierczak K.M."/>
            <person name="Andrzejewski T.M."/>
            <person name="Davidsen T.M."/>
            <person name="Wayne K.J."/>
            <person name="Tettelin H."/>
            <person name="Glass J.I."/>
            <person name="Rusch D."/>
            <person name="Podicherti R."/>
            <person name="Tsui H.-C.T."/>
            <person name="Winkler M.E."/>
        </authorList>
    </citation>
    <scope>NUCLEOTIDE SEQUENCE</scope>
</reference>
<accession>A0A382DL69</accession>
<sequence>MATRCPLQAAGNFVLPLILCQGYIHSIGGTMIKPKTESKSIEFNIF</sequence>
<dbReference type="EMBL" id="UINC01039971">
    <property type="protein sequence ID" value="SVB39210.1"/>
    <property type="molecule type" value="Genomic_DNA"/>
</dbReference>